<dbReference type="GO" id="GO:0005737">
    <property type="term" value="C:cytoplasm"/>
    <property type="evidence" value="ECO:0007669"/>
    <property type="project" value="TreeGrafter"/>
</dbReference>
<reference evidence="10 11" key="1">
    <citation type="submission" date="2018-05" db="EMBL/GenBank/DDBJ databases">
        <title>Whole genome sequencing for identification of molecular markers to develop diagnostic detection tools for the regulated plant pathogen Lachnellula willkommii.</title>
        <authorList>
            <person name="Giroux E."/>
            <person name="Bilodeau G."/>
        </authorList>
    </citation>
    <scope>NUCLEOTIDE SEQUENCE [LARGE SCALE GENOMIC DNA]</scope>
    <source>
        <strain evidence="10 11">CBS 625.97</strain>
    </source>
</reference>
<dbReference type="OrthoDB" id="10254877at2759"/>
<keyword evidence="11" id="KW-1185">Reference proteome</keyword>
<evidence type="ECO:0000259" key="7">
    <source>
        <dbReference type="Pfam" id="PF00441"/>
    </source>
</evidence>
<dbReference type="SUPFAM" id="SSF56645">
    <property type="entry name" value="Acyl-CoA dehydrogenase NM domain-like"/>
    <property type="match status" value="1"/>
</dbReference>
<dbReference type="AlphaFoldDB" id="A0A7D8URK5"/>
<comment type="caution">
    <text evidence="10">The sequence shown here is derived from an EMBL/GenBank/DDBJ whole genome shotgun (WGS) entry which is preliminary data.</text>
</comment>
<evidence type="ECO:0000256" key="2">
    <source>
        <dbReference type="ARBA" id="ARBA00009347"/>
    </source>
</evidence>
<dbReference type="Pfam" id="PF02771">
    <property type="entry name" value="Acyl-CoA_dh_N"/>
    <property type="match status" value="1"/>
</dbReference>
<dbReference type="Gene3D" id="1.10.540.10">
    <property type="entry name" value="Acyl-CoA dehydrogenase/oxidase, N-terminal domain"/>
    <property type="match status" value="1"/>
</dbReference>
<evidence type="ECO:0000313" key="10">
    <source>
        <dbReference type="EMBL" id="TVY56288.1"/>
    </source>
</evidence>
<comment type="similarity">
    <text evidence="2 6">Belongs to the acyl-CoA dehydrogenase family.</text>
</comment>
<dbReference type="Gene3D" id="2.40.110.10">
    <property type="entry name" value="Butyryl-CoA Dehydrogenase, subunit A, domain 2"/>
    <property type="match status" value="1"/>
</dbReference>
<feature type="domain" description="Acyl-CoA oxidase/dehydrogenase middle" evidence="8">
    <location>
        <begin position="158"/>
        <end position="251"/>
    </location>
</feature>
<dbReference type="EMBL" id="QGMG01000173">
    <property type="protein sequence ID" value="TVY56288.1"/>
    <property type="molecule type" value="Genomic_DNA"/>
</dbReference>
<evidence type="ECO:0000256" key="5">
    <source>
        <dbReference type="ARBA" id="ARBA00023002"/>
    </source>
</evidence>
<keyword evidence="4 6" id="KW-0274">FAD</keyword>
<organism evidence="10 11">
    <name type="scientific">Lachnellula cervina</name>
    <dbReference type="NCBI Taxonomy" id="1316786"/>
    <lineage>
        <taxon>Eukaryota</taxon>
        <taxon>Fungi</taxon>
        <taxon>Dikarya</taxon>
        <taxon>Ascomycota</taxon>
        <taxon>Pezizomycotina</taxon>
        <taxon>Leotiomycetes</taxon>
        <taxon>Helotiales</taxon>
        <taxon>Lachnaceae</taxon>
        <taxon>Lachnellula</taxon>
    </lineage>
</organism>
<dbReference type="Pfam" id="PF00441">
    <property type="entry name" value="Acyl-CoA_dh_1"/>
    <property type="match status" value="1"/>
</dbReference>
<dbReference type="InterPro" id="IPR050741">
    <property type="entry name" value="Acyl-CoA_dehydrogenase"/>
</dbReference>
<evidence type="ECO:0000256" key="1">
    <source>
        <dbReference type="ARBA" id="ARBA00001974"/>
    </source>
</evidence>
<evidence type="ECO:0000259" key="8">
    <source>
        <dbReference type="Pfam" id="PF02770"/>
    </source>
</evidence>
<feature type="domain" description="Acyl-CoA dehydrogenase/oxidase N-terminal" evidence="9">
    <location>
        <begin position="29"/>
        <end position="154"/>
    </location>
</feature>
<feature type="domain" description="Acyl-CoA dehydrogenase/oxidase C-terminal" evidence="7">
    <location>
        <begin position="263"/>
        <end position="412"/>
    </location>
</feature>
<dbReference type="GO" id="GO:0050660">
    <property type="term" value="F:flavin adenine dinucleotide binding"/>
    <property type="evidence" value="ECO:0007669"/>
    <property type="project" value="InterPro"/>
</dbReference>
<gene>
    <name evidence="10" type="primary">apdG_1</name>
    <name evidence="10" type="ORF">LCER1_G001581</name>
</gene>
<feature type="non-terminal residue" evidence="10">
    <location>
        <position position="432"/>
    </location>
</feature>
<evidence type="ECO:0000313" key="11">
    <source>
        <dbReference type="Proteomes" id="UP000481288"/>
    </source>
</evidence>
<dbReference type="PANTHER" id="PTHR48083:SF17">
    <property type="entry name" value="ACYL-COA DEHYDROGENASE (AFU_ORTHOLOGUE AFUA_2G16630)-RELATED"/>
    <property type="match status" value="1"/>
</dbReference>
<dbReference type="PANTHER" id="PTHR48083">
    <property type="entry name" value="MEDIUM-CHAIN SPECIFIC ACYL-COA DEHYDROGENASE, MITOCHONDRIAL-RELATED"/>
    <property type="match status" value="1"/>
</dbReference>
<dbReference type="InterPro" id="IPR009100">
    <property type="entry name" value="AcylCoA_DH/oxidase_NM_dom_sf"/>
</dbReference>
<evidence type="ECO:0000259" key="9">
    <source>
        <dbReference type="Pfam" id="PF02771"/>
    </source>
</evidence>
<evidence type="ECO:0000256" key="4">
    <source>
        <dbReference type="ARBA" id="ARBA00022827"/>
    </source>
</evidence>
<dbReference type="SUPFAM" id="SSF47203">
    <property type="entry name" value="Acyl-CoA dehydrogenase C-terminal domain-like"/>
    <property type="match status" value="1"/>
</dbReference>
<dbReference type="InterPro" id="IPR013786">
    <property type="entry name" value="AcylCoA_DH/ox_N"/>
</dbReference>
<protein>
    <submittedName>
        <fullName evidence="10">Acyl-CoA dehydrogenase apdG</fullName>
    </submittedName>
</protein>
<dbReference type="Proteomes" id="UP000481288">
    <property type="component" value="Unassembled WGS sequence"/>
</dbReference>
<dbReference type="InterPro" id="IPR037069">
    <property type="entry name" value="AcylCoA_DH/ox_N_sf"/>
</dbReference>
<proteinExistence type="inferred from homology"/>
<accession>A0A7D8URK5</accession>
<dbReference type="Gene3D" id="1.20.140.10">
    <property type="entry name" value="Butyryl-CoA Dehydrogenase, subunit A, domain 3"/>
    <property type="match status" value="1"/>
</dbReference>
<dbReference type="GO" id="GO:0033539">
    <property type="term" value="P:fatty acid beta-oxidation using acyl-CoA dehydrogenase"/>
    <property type="evidence" value="ECO:0007669"/>
    <property type="project" value="TreeGrafter"/>
</dbReference>
<keyword evidence="3 6" id="KW-0285">Flavoprotein</keyword>
<dbReference type="Pfam" id="PF02770">
    <property type="entry name" value="Acyl-CoA_dh_M"/>
    <property type="match status" value="1"/>
</dbReference>
<dbReference type="InterPro" id="IPR036250">
    <property type="entry name" value="AcylCo_DH-like_C"/>
</dbReference>
<dbReference type="InterPro" id="IPR006091">
    <property type="entry name" value="Acyl-CoA_Oxase/DH_mid-dom"/>
</dbReference>
<dbReference type="InterPro" id="IPR046373">
    <property type="entry name" value="Acyl-CoA_Oxase/DH_mid-dom_sf"/>
</dbReference>
<sequence length="432" mass="47180">MSAFDVASITPFAEPLWYSRGKSVHYDSSHECLRKAVRAYVDEKITPNCAEWETQGFVPKEVLEEHSKRGFTAVAINPAAVSSHMGNIKLPGDIEPRKWDGFHDLVCIDEIARCGYLGVIWALSCGDSIGCPPVVNFGSVSQKKAWLPSVINGESRFCLGVTEVDAGSDVANISTIAERRGNVYVVNGAKKWITNGMWATHCTAAVRTGPPGKSGISALVIPLNSKGVTRRKILNSGVAASGSTYLEFDDVEVPVSHLLGEENKGFNIIMSNFNHERLWLACTSLRLARICLTDAYSYALERTTFGKHLIEHQAIKTKFTTIGAEILPAHAFMESLVGLHDANKQAEPRYGGLIALLKVIAGRALEKTVRETQQIMGGLGYSRTGKGARIEQISRDMRVMVIGGGSEEILSELAFMQEKKDLGIIRGENLRS</sequence>
<evidence type="ECO:0000256" key="3">
    <source>
        <dbReference type="ARBA" id="ARBA00022630"/>
    </source>
</evidence>
<evidence type="ECO:0000256" key="6">
    <source>
        <dbReference type="RuleBase" id="RU362125"/>
    </source>
</evidence>
<dbReference type="InterPro" id="IPR009075">
    <property type="entry name" value="AcylCo_DH/oxidase_C"/>
</dbReference>
<comment type="cofactor">
    <cofactor evidence="1 6">
        <name>FAD</name>
        <dbReference type="ChEBI" id="CHEBI:57692"/>
    </cofactor>
</comment>
<keyword evidence="5 6" id="KW-0560">Oxidoreductase</keyword>
<dbReference type="GO" id="GO:0003995">
    <property type="term" value="F:acyl-CoA dehydrogenase activity"/>
    <property type="evidence" value="ECO:0007669"/>
    <property type="project" value="TreeGrafter"/>
</dbReference>
<name>A0A7D8URK5_9HELO</name>